<sequence>MTQILKRAAFIIALVSVTAVAGVNAASSGGIAAARSKLTIIAPAAPGGGFDSFSRELQNIMKSNAISNNVQVVNIPGAGGTIGLSKFLTMTDREDLLMTTGSAMVGAISLAGKDENPMLQTVPVAMLSTDYSSISVPADSPFQTLADFIAAFTANPKGTSIAGGSLGSIGHLMMAEIAIASGLSAKDLNYIAYPGGGRALNAMLSKTTDVLVSNVTDIRDQVEAGNLRILAVSSAKRLSQVDAPTLTEQGVPVVMSNWRGLLAPPGTSETTRAELLKMIEESLKTEQWQSALSRYEWDETFLSGTAFEEFLAKEFERVGTLVRALGI</sequence>
<organism evidence="3 4">
    <name type="scientific">Arthrobacter russicus</name>
    <dbReference type="NCBI Taxonomy" id="172040"/>
    <lineage>
        <taxon>Bacteria</taxon>
        <taxon>Bacillati</taxon>
        <taxon>Actinomycetota</taxon>
        <taxon>Actinomycetes</taxon>
        <taxon>Micrococcales</taxon>
        <taxon>Micrococcaceae</taxon>
        <taxon>Arthrobacter</taxon>
    </lineage>
</organism>
<dbReference type="PANTHER" id="PTHR42928">
    <property type="entry name" value="TRICARBOXYLATE-BINDING PROTEIN"/>
    <property type="match status" value="1"/>
</dbReference>
<dbReference type="Gene3D" id="3.40.190.10">
    <property type="entry name" value="Periplasmic binding protein-like II"/>
    <property type="match status" value="1"/>
</dbReference>
<dbReference type="RefSeq" id="WP_309799912.1">
    <property type="nucleotide sequence ID" value="NZ_BAAAHY010000004.1"/>
</dbReference>
<feature type="signal peptide" evidence="2">
    <location>
        <begin position="1"/>
        <end position="21"/>
    </location>
</feature>
<dbReference type="SUPFAM" id="SSF53850">
    <property type="entry name" value="Periplasmic binding protein-like II"/>
    <property type="match status" value="1"/>
</dbReference>
<evidence type="ECO:0000313" key="4">
    <source>
        <dbReference type="Proteomes" id="UP001185069"/>
    </source>
</evidence>
<feature type="chain" id="PRO_5045216232" evidence="2">
    <location>
        <begin position="22"/>
        <end position="327"/>
    </location>
</feature>
<dbReference type="Proteomes" id="UP001185069">
    <property type="component" value="Unassembled WGS sequence"/>
</dbReference>
<evidence type="ECO:0000256" key="2">
    <source>
        <dbReference type="SAM" id="SignalP"/>
    </source>
</evidence>
<accession>A0ABU1JEA7</accession>
<comment type="caution">
    <text evidence="3">The sequence shown here is derived from an EMBL/GenBank/DDBJ whole genome shotgun (WGS) entry which is preliminary data.</text>
</comment>
<dbReference type="InterPro" id="IPR042100">
    <property type="entry name" value="Bug_dom1"/>
</dbReference>
<dbReference type="PANTHER" id="PTHR42928:SF3">
    <property type="entry name" value="UPF0065 PROTEIN YFLP"/>
    <property type="match status" value="1"/>
</dbReference>
<keyword evidence="2" id="KW-0732">Signal</keyword>
<dbReference type="InterPro" id="IPR005064">
    <property type="entry name" value="BUG"/>
</dbReference>
<protein>
    <submittedName>
        <fullName evidence="3">Tricarboxylic transport membrane protein</fullName>
    </submittedName>
</protein>
<evidence type="ECO:0000256" key="1">
    <source>
        <dbReference type="ARBA" id="ARBA00006987"/>
    </source>
</evidence>
<dbReference type="Gene3D" id="3.40.190.150">
    <property type="entry name" value="Bordetella uptake gene, domain 1"/>
    <property type="match status" value="1"/>
</dbReference>
<evidence type="ECO:0000313" key="3">
    <source>
        <dbReference type="EMBL" id="MDR6270688.1"/>
    </source>
</evidence>
<gene>
    <name evidence="3" type="ORF">JOE69_002926</name>
</gene>
<dbReference type="CDD" id="cd07012">
    <property type="entry name" value="PBP2_Bug_TTT"/>
    <property type="match status" value="1"/>
</dbReference>
<comment type="similarity">
    <text evidence="1">Belongs to the UPF0065 (bug) family.</text>
</comment>
<name>A0ABU1JEA7_9MICC</name>
<reference evidence="3 4" key="1">
    <citation type="submission" date="2023-07" db="EMBL/GenBank/DDBJ databases">
        <title>Sequencing the genomes of 1000 actinobacteria strains.</title>
        <authorList>
            <person name="Klenk H.-P."/>
        </authorList>
    </citation>
    <scope>NUCLEOTIDE SEQUENCE [LARGE SCALE GENOMIC DNA]</scope>
    <source>
        <strain evidence="3 4">DSM 14555</strain>
    </source>
</reference>
<dbReference type="Pfam" id="PF03401">
    <property type="entry name" value="TctC"/>
    <property type="match status" value="1"/>
</dbReference>
<keyword evidence="4" id="KW-1185">Reference proteome</keyword>
<dbReference type="PIRSF" id="PIRSF017082">
    <property type="entry name" value="YflP"/>
    <property type="match status" value="1"/>
</dbReference>
<dbReference type="EMBL" id="JAVDQF010000001">
    <property type="protein sequence ID" value="MDR6270688.1"/>
    <property type="molecule type" value="Genomic_DNA"/>
</dbReference>
<proteinExistence type="inferred from homology"/>